<reference evidence="2 3" key="1">
    <citation type="submission" date="2019-06" db="EMBL/GenBank/DDBJ databases">
        <title>Genome Sequence of the Brown Rot Fungal Pathogen Monilinia laxa.</title>
        <authorList>
            <person name="De Miccolis Angelini R.M."/>
            <person name="Landi L."/>
            <person name="Abate D."/>
            <person name="Pollastro S."/>
            <person name="Romanazzi G."/>
            <person name="Faretra F."/>
        </authorList>
    </citation>
    <scope>NUCLEOTIDE SEQUENCE [LARGE SCALE GENOMIC DNA]</scope>
    <source>
        <strain evidence="2 3">Mlax316</strain>
    </source>
</reference>
<proteinExistence type="predicted"/>
<dbReference type="OrthoDB" id="3518568at2759"/>
<feature type="compositionally biased region" description="Acidic residues" evidence="1">
    <location>
        <begin position="374"/>
        <end position="387"/>
    </location>
</feature>
<sequence>MNFRNVFHKKEKESSQSRIVKTEDIITPEGNIASKNLDAVKERKDSAGSTKSVGSISFKPKVKVGGDSDSDVETDDLASPKVKPQRNKTENIISMKKCHACSKTTLLIESPPQGCDKRLKKCLEFMEMDVNNRHVNDNSVINGPRYKILNEGRELLKEGHELLNRWKKREEAKDYVFEIRIAEFDDKNAKTRWTTNFWVPKWWDPTKDGMGYGKHKTLAWKVSQSFRKWAAHVLCSLEGNQYCSSQCRDTGAIGFFKNFGLVKDVEKMVFTMKCECKSRFPGDSGKKALSFQKWEVHLYERIRDECKREKSKNKAEDDDLTRIIGSIGGTTNLKGKNVPERIVGETKTDIPKDEIELDNNESQPLESENVPPNIEEEEEEEEEEATEVQDLKKAIRHLQLELDRKESQSAIDGDIPAANKEEVDTATEKMKTAIRILRAKLKGTNSEFLEDKDILGTDSQRNQDIDVET</sequence>
<dbReference type="AlphaFoldDB" id="A0A5N6JU83"/>
<gene>
    <name evidence="2" type="ORF">EYC80_008121</name>
</gene>
<feature type="region of interest" description="Disordered" evidence="1">
    <location>
        <begin position="342"/>
        <end position="387"/>
    </location>
</feature>
<evidence type="ECO:0000313" key="2">
    <source>
        <dbReference type="EMBL" id="KAB8292385.1"/>
    </source>
</evidence>
<evidence type="ECO:0000256" key="1">
    <source>
        <dbReference type="SAM" id="MobiDB-lite"/>
    </source>
</evidence>
<accession>A0A5N6JU83</accession>
<name>A0A5N6JU83_MONLA</name>
<protein>
    <submittedName>
        <fullName evidence="2">Uncharacterized protein</fullName>
    </submittedName>
</protein>
<dbReference type="EMBL" id="VIGI01000013">
    <property type="protein sequence ID" value="KAB8292385.1"/>
    <property type="molecule type" value="Genomic_DNA"/>
</dbReference>
<feature type="compositionally biased region" description="Basic and acidic residues" evidence="1">
    <location>
        <begin position="342"/>
        <end position="354"/>
    </location>
</feature>
<organism evidence="2 3">
    <name type="scientific">Monilinia laxa</name>
    <name type="common">Brown rot fungus</name>
    <name type="synonym">Sclerotinia laxa</name>
    <dbReference type="NCBI Taxonomy" id="61186"/>
    <lineage>
        <taxon>Eukaryota</taxon>
        <taxon>Fungi</taxon>
        <taxon>Dikarya</taxon>
        <taxon>Ascomycota</taxon>
        <taxon>Pezizomycotina</taxon>
        <taxon>Leotiomycetes</taxon>
        <taxon>Helotiales</taxon>
        <taxon>Sclerotiniaceae</taxon>
        <taxon>Monilinia</taxon>
    </lineage>
</organism>
<evidence type="ECO:0000313" key="3">
    <source>
        <dbReference type="Proteomes" id="UP000326757"/>
    </source>
</evidence>
<dbReference type="Proteomes" id="UP000326757">
    <property type="component" value="Unassembled WGS sequence"/>
</dbReference>
<comment type="caution">
    <text evidence="2">The sequence shown here is derived from an EMBL/GenBank/DDBJ whole genome shotgun (WGS) entry which is preliminary data.</text>
</comment>
<keyword evidence="3" id="KW-1185">Reference proteome</keyword>
<feature type="region of interest" description="Disordered" evidence="1">
    <location>
        <begin position="37"/>
        <end position="87"/>
    </location>
</feature>